<evidence type="ECO:0000313" key="2">
    <source>
        <dbReference type="EMBL" id="GAH15280.1"/>
    </source>
</evidence>
<protein>
    <submittedName>
        <fullName evidence="2">Uncharacterized protein</fullName>
    </submittedName>
</protein>
<organism evidence="2">
    <name type="scientific">marine sediment metagenome</name>
    <dbReference type="NCBI Taxonomy" id="412755"/>
    <lineage>
        <taxon>unclassified sequences</taxon>
        <taxon>metagenomes</taxon>
        <taxon>ecological metagenomes</taxon>
    </lineage>
</organism>
<gene>
    <name evidence="2" type="ORF">S01H4_54736</name>
</gene>
<accession>X1E4D9</accession>
<dbReference type="EMBL" id="BART01031520">
    <property type="protein sequence ID" value="GAH15280.1"/>
    <property type="molecule type" value="Genomic_DNA"/>
</dbReference>
<dbReference type="SUPFAM" id="SSF144052">
    <property type="entry name" value="Thermophilic metalloprotease-like"/>
    <property type="match status" value="1"/>
</dbReference>
<evidence type="ECO:0000256" key="1">
    <source>
        <dbReference type="ARBA" id="ARBA00022723"/>
    </source>
</evidence>
<proteinExistence type="predicted"/>
<sequence>VVNSDIVIGLFQGSKFFSTNTRKEAVKRGTRIISTQPIGIEEYIIQAVVDVDFQKMRKNAELMANLWEKSKKCRVTSSIGTDISFEFQNRPVLIGDGAATEPGEVEFFPGMNVMVAPVEKTINGTIVVDGNIVPGGLVSSPVTIKIEKPNIIN</sequence>
<dbReference type="InterPro" id="IPR052170">
    <property type="entry name" value="M29_Exopeptidase"/>
</dbReference>
<name>X1E4D9_9ZZZZ</name>
<keyword evidence="1" id="KW-0479">Metal-binding</keyword>
<dbReference type="GO" id="GO:0046872">
    <property type="term" value="F:metal ion binding"/>
    <property type="evidence" value="ECO:0007669"/>
    <property type="project" value="UniProtKB-KW"/>
</dbReference>
<reference evidence="2" key="1">
    <citation type="journal article" date="2014" name="Front. Microbiol.">
        <title>High frequency of phylogenetically diverse reductive dehalogenase-homologous genes in deep subseafloor sedimentary metagenomes.</title>
        <authorList>
            <person name="Kawai M."/>
            <person name="Futagami T."/>
            <person name="Toyoda A."/>
            <person name="Takaki Y."/>
            <person name="Nishi S."/>
            <person name="Hori S."/>
            <person name="Arai W."/>
            <person name="Tsubouchi T."/>
            <person name="Morono Y."/>
            <person name="Uchiyama I."/>
            <person name="Ito T."/>
            <person name="Fujiyama A."/>
            <person name="Inagaki F."/>
            <person name="Takami H."/>
        </authorList>
    </citation>
    <scope>NUCLEOTIDE SEQUENCE</scope>
    <source>
        <strain evidence="2">Expedition CK06-06</strain>
    </source>
</reference>
<dbReference type="PANTHER" id="PTHR34448">
    <property type="entry name" value="AMINOPEPTIDASE"/>
    <property type="match status" value="1"/>
</dbReference>
<comment type="caution">
    <text evidence="2">The sequence shown here is derived from an EMBL/GenBank/DDBJ whole genome shotgun (WGS) entry which is preliminary data.</text>
</comment>
<dbReference type="PANTHER" id="PTHR34448:SF1">
    <property type="entry name" value="BLL6088 PROTEIN"/>
    <property type="match status" value="1"/>
</dbReference>
<dbReference type="InterPro" id="IPR058739">
    <property type="entry name" value="NicX"/>
</dbReference>
<dbReference type="AlphaFoldDB" id="X1E4D9"/>
<feature type="non-terminal residue" evidence="2">
    <location>
        <position position="1"/>
    </location>
</feature>
<dbReference type="Pfam" id="PF26233">
    <property type="entry name" value="NicX"/>
    <property type="match status" value="1"/>
</dbReference>